<dbReference type="Proteomes" id="UP001295469">
    <property type="component" value="Chromosome A01"/>
</dbReference>
<dbReference type="AlphaFoldDB" id="A0A816XG52"/>
<sequence length="47" mass="5098">MEGVLQSVKAFLTALASQLSSLIKDQTDSTAAKIHHVMESVREALLE</sequence>
<name>A0A816XG52_BRANA</name>
<proteinExistence type="predicted"/>
<evidence type="ECO:0000313" key="1">
    <source>
        <dbReference type="EMBL" id="CAF2146882.1"/>
    </source>
</evidence>
<reference evidence="1" key="1">
    <citation type="submission" date="2021-01" db="EMBL/GenBank/DDBJ databases">
        <authorList>
            <consortium name="Genoscope - CEA"/>
            <person name="William W."/>
        </authorList>
    </citation>
    <scope>NUCLEOTIDE SEQUENCE</scope>
</reference>
<organism evidence="1">
    <name type="scientific">Brassica napus</name>
    <name type="common">Rape</name>
    <dbReference type="NCBI Taxonomy" id="3708"/>
    <lineage>
        <taxon>Eukaryota</taxon>
        <taxon>Viridiplantae</taxon>
        <taxon>Streptophyta</taxon>
        <taxon>Embryophyta</taxon>
        <taxon>Tracheophyta</taxon>
        <taxon>Spermatophyta</taxon>
        <taxon>Magnoliopsida</taxon>
        <taxon>eudicotyledons</taxon>
        <taxon>Gunneridae</taxon>
        <taxon>Pentapetalae</taxon>
        <taxon>rosids</taxon>
        <taxon>malvids</taxon>
        <taxon>Brassicales</taxon>
        <taxon>Brassicaceae</taxon>
        <taxon>Brassiceae</taxon>
        <taxon>Brassica</taxon>
    </lineage>
</organism>
<dbReference type="EMBL" id="HG994355">
    <property type="protein sequence ID" value="CAF2146882.1"/>
    <property type="molecule type" value="Genomic_DNA"/>
</dbReference>
<gene>
    <name evidence="1" type="ORF">DARMORV10_A01P03340.1</name>
</gene>
<accession>A0A816XG52</accession>
<protein>
    <submittedName>
        <fullName evidence="1">(rape) hypothetical protein</fullName>
    </submittedName>
</protein>